<feature type="transmembrane region" description="Helical" evidence="2">
    <location>
        <begin position="48"/>
        <end position="66"/>
    </location>
</feature>
<organism evidence="3 4">
    <name type="scientific">Polarella glacialis</name>
    <name type="common">Dinoflagellate</name>
    <dbReference type="NCBI Taxonomy" id="89957"/>
    <lineage>
        <taxon>Eukaryota</taxon>
        <taxon>Sar</taxon>
        <taxon>Alveolata</taxon>
        <taxon>Dinophyceae</taxon>
        <taxon>Suessiales</taxon>
        <taxon>Suessiaceae</taxon>
        <taxon>Polarella</taxon>
    </lineage>
</organism>
<feature type="transmembrane region" description="Helical" evidence="2">
    <location>
        <begin position="104"/>
        <end position="121"/>
    </location>
</feature>
<reference evidence="3" key="1">
    <citation type="submission" date="2021-02" db="EMBL/GenBank/DDBJ databases">
        <authorList>
            <person name="Dougan E. K."/>
            <person name="Rhodes N."/>
            <person name="Thang M."/>
            <person name="Chan C."/>
        </authorList>
    </citation>
    <scope>NUCLEOTIDE SEQUENCE</scope>
</reference>
<dbReference type="Pfam" id="PF03988">
    <property type="entry name" value="DUF347"/>
    <property type="match status" value="3"/>
</dbReference>
<name>A0A813KIP0_POLGL</name>
<evidence type="ECO:0000313" key="4">
    <source>
        <dbReference type="Proteomes" id="UP000626109"/>
    </source>
</evidence>
<feature type="transmembrane region" description="Helical" evidence="2">
    <location>
        <begin position="137"/>
        <end position="158"/>
    </location>
</feature>
<protein>
    <submittedName>
        <fullName evidence="3">Uncharacterized protein</fullName>
    </submittedName>
</protein>
<feature type="compositionally biased region" description="Basic and acidic residues" evidence="1">
    <location>
        <begin position="326"/>
        <end position="335"/>
    </location>
</feature>
<feature type="transmembrane region" description="Helical" evidence="2">
    <location>
        <begin position="72"/>
        <end position="92"/>
    </location>
</feature>
<feature type="region of interest" description="Disordered" evidence="1">
    <location>
        <begin position="326"/>
        <end position="356"/>
    </location>
</feature>
<accession>A0A813KIP0</accession>
<feature type="compositionally biased region" description="Acidic residues" evidence="1">
    <location>
        <begin position="223"/>
        <end position="238"/>
    </location>
</feature>
<comment type="caution">
    <text evidence="3">The sequence shown here is derived from an EMBL/GenBank/DDBJ whole genome shotgun (WGS) entry which is preliminary data.</text>
</comment>
<feature type="transmembrane region" description="Helical" evidence="2">
    <location>
        <begin position="300"/>
        <end position="318"/>
    </location>
</feature>
<evidence type="ECO:0000313" key="3">
    <source>
        <dbReference type="EMBL" id="CAE8704930.1"/>
    </source>
</evidence>
<dbReference type="Proteomes" id="UP000626109">
    <property type="component" value="Unassembled WGS sequence"/>
</dbReference>
<dbReference type="AlphaFoldDB" id="A0A813KIP0"/>
<feature type="region of interest" description="Disordered" evidence="1">
    <location>
        <begin position="223"/>
        <end position="253"/>
    </location>
</feature>
<feature type="transmembrane region" description="Helical" evidence="2">
    <location>
        <begin position="165"/>
        <end position="184"/>
    </location>
</feature>
<evidence type="ECO:0000256" key="2">
    <source>
        <dbReference type="SAM" id="Phobius"/>
    </source>
</evidence>
<keyword evidence="2" id="KW-1133">Transmembrane helix</keyword>
<evidence type="ECO:0000256" key="1">
    <source>
        <dbReference type="SAM" id="MobiDB-lite"/>
    </source>
</evidence>
<keyword evidence="2" id="KW-0472">Membrane</keyword>
<proteinExistence type="predicted"/>
<sequence>MAALFSFAKHVRQSKVPMVTPYFWVIKVLSTTLVESGADALNEAVSSLSWIFVLFLAIALAVQLVLNRYVPFVYWSMIVLVSVVGTLITDLLTDTIGVPLEATTAAFAVVLSSIFYLWYLFEGTLAIHSITTLRREAWYWLVVLFTFALGTAAGDLIAEKAGLGYWPSIVLCVMTFIYLLTVLLKLPYQVSPVLTFWVVYILTRPLGASMGDFLSQDCLNPDGEGDASDEADAVDEADNATQDNATDAEVDDVVDNETDEMANATDAGIPDGTDISMGSAAAASDQCPAAYFGCNLGPGITSPIFCGLILLCVLFLTVRRVDRVKSQEEKDRKTFPENQPPDVVGHAIQPGFGAKE</sequence>
<gene>
    <name evidence="3" type="ORF">PGLA2088_LOCUS33444</name>
</gene>
<keyword evidence="2" id="KW-0812">Transmembrane</keyword>
<dbReference type="InterPro" id="IPR007136">
    <property type="entry name" value="DUF347"/>
</dbReference>
<dbReference type="EMBL" id="CAJNNW010030880">
    <property type="protein sequence ID" value="CAE8704930.1"/>
    <property type="molecule type" value="Genomic_DNA"/>
</dbReference>